<feature type="region of interest" description="Disordered" evidence="1">
    <location>
        <begin position="1"/>
        <end position="25"/>
    </location>
</feature>
<dbReference type="OrthoDB" id="2600408at2759"/>
<name>A0A8H3YJ32_9TREE</name>
<reference evidence="2" key="1">
    <citation type="submission" date="2020-07" db="EMBL/GenBank/DDBJ databases">
        <title>Draft Genome Sequence of a Deep-Sea Yeast, Naganishia (Cryptococcus) liquefaciens strain N6.</title>
        <authorList>
            <person name="Han Y.W."/>
            <person name="Kajitani R."/>
            <person name="Morimoto H."/>
            <person name="Parhat M."/>
            <person name="Tsubouchi H."/>
            <person name="Bakenova O."/>
            <person name="Ogata M."/>
            <person name="Argunhan B."/>
            <person name="Aoki R."/>
            <person name="Kajiwara S."/>
            <person name="Itoh T."/>
            <person name="Iwasaki H."/>
        </authorList>
    </citation>
    <scope>NUCLEOTIDE SEQUENCE</scope>
    <source>
        <strain evidence="2">N6</strain>
    </source>
</reference>
<dbReference type="AlphaFoldDB" id="A0A8H3YJ32"/>
<proteinExistence type="predicted"/>
<comment type="caution">
    <text evidence="2">The sequence shown here is derived from an EMBL/GenBank/DDBJ whole genome shotgun (WGS) entry which is preliminary data.</text>
</comment>
<dbReference type="EMBL" id="BLZA01000035">
    <property type="protein sequence ID" value="GHJ89141.1"/>
    <property type="molecule type" value="Genomic_DNA"/>
</dbReference>
<sequence length="344" mass="37903">MTGADDKTPFTPPSTPPPTPVLAAEPDDGILSAILETFNGPYSPNNPGYSHNVDWMEFLDFELALEDQPVPAFSNCVYAEPTVPTSPFPSDAVPVTAVPFEDSLAVSDSNDLDDAAWSAFFAFQTLLDWYNQQLASGGLDYFSSSARAHANATLGDHHAQLPRTDSRGTANPPALFDGTPKYSGHTPDPGQEGLNQLVSSRAPLFVDSTDLDVIRILNEALEDGDTSSVASSDEGGPEPLQPSDIKRHNWRGSNLKYWFTHNARKYYMTAEQMVHRFPGLANALAGYWGAKRQGSISEFKIMQYFSAHGHIGPLRECLYHLLPRRMFRMLMELKAAGKLHTFFF</sequence>
<evidence type="ECO:0000313" key="3">
    <source>
        <dbReference type="Proteomes" id="UP000620104"/>
    </source>
</evidence>
<protein>
    <submittedName>
        <fullName evidence="2">Uncharacterized protein</fullName>
    </submittedName>
</protein>
<feature type="region of interest" description="Disordered" evidence="1">
    <location>
        <begin position="157"/>
        <end position="192"/>
    </location>
</feature>
<feature type="compositionally biased region" description="Pro residues" evidence="1">
    <location>
        <begin position="10"/>
        <end position="20"/>
    </location>
</feature>
<feature type="region of interest" description="Disordered" evidence="1">
    <location>
        <begin position="225"/>
        <end position="247"/>
    </location>
</feature>
<organism evidence="2 3">
    <name type="scientific">Naganishia liquefaciens</name>
    <dbReference type="NCBI Taxonomy" id="104408"/>
    <lineage>
        <taxon>Eukaryota</taxon>
        <taxon>Fungi</taxon>
        <taxon>Dikarya</taxon>
        <taxon>Basidiomycota</taxon>
        <taxon>Agaricomycotina</taxon>
        <taxon>Tremellomycetes</taxon>
        <taxon>Filobasidiales</taxon>
        <taxon>Filobasidiaceae</taxon>
        <taxon>Naganishia</taxon>
    </lineage>
</organism>
<dbReference type="Proteomes" id="UP000620104">
    <property type="component" value="Unassembled WGS sequence"/>
</dbReference>
<gene>
    <name evidence="2" type="ORF">NliqN6_5543</name>
</gene>
<accession>A0A8H3YJ32</accession>
<evidence type="ECO:0000313" key="2">
    <source>
        <dbReference type="EMBL" id="GHJ89141.1"/>
    </source>
</evidence>
<evidence type="ECO:0000256" key="1">
    <source>
        <dbReference type="SAM" id="MobiDB-lite"/>
    </source>
</evidence>
<keyword evidence="3" id="KW-1185">Reference proteome</keyword>